<evidence type="ECO:0000256" key="5">
    <source>
        <dbReference type="SAM" id="MobiDB-lite"/>
    </source>
</evidence>
<dbReference type="Pfam" id="PF00743">
    <property type="entry name" value="FMO-like"/>
    <property type="match status" value="1"/>
</dbReference>
<keyword evidence="3" id="KW-0521">NADP</keyword>
<dbReference type="STRING" id="1182541.W9YXT4"/>
<dbReference type="eggNOG" id="KOG1399">
    <property type="taxonomic scope" value="Eukaryota"/>
</dbReference>
<dbReference type="Proteomes" id="UP000019484">
    <property type="component" value="Unassembled WGS sequence"/>
</dbReference>
<evidence type="ECO:0000256" key="1">
    <source>
        <dbReference type="ARBA" id="ARBA00022630"/>
    </source>
</evidence>
<keyword evidence="1" id="KW-0285">Flavoprotein</keyword>
<keyword evidence="4" id="KW-0560">Oxidoreductase</keyword>
<dbReference type="InterPro" id="IPR020946">
    <property type="entry name" value="Flavin_mOase-like"/>
</dbReference>
<gene>
    <name evidence="6" type="ORF">A1O1_02876</name>
</gene>
<dbReference type="GeneID" id="19157773"/>
<dbReference type="GO" id="GO:0050661">
    <property type="term" value="F:NADP binding"/>
    <property type="evidence" value="ECO:0007669"/>
    <property type="project" value="InterPro"/>
</dbReference>
<dbReference type="InterPro" id="IPR036188">
    <property type="entry name" value="FAD/NAD-bd_sf"/>
</dbReference>
<dbReference type="EMBL" id="AMWN01000002">
    <property type="protein sequence ID" value="EXJ94480.1"/>
    <property type="molecule type" value="Genomic_DNA"/>
</dbReference>
<dbReference type="PANTHER" id="PTHR43098">
    <property type="entry name" value="L-ORNITHINE N(5)-MONOOXYGENASE-RELATED"/>
    <property type="match status" value="1"/>
</dbReference>
<feature type="compositionally biased region" description="Gly residues" evidence="5">
    <location>
        <begin position="478"/>
        <end position="488"/>
    </location>
</feature>
<protein>
    <submittedName>
        <fullName evidence="6">Cyclohexanone monooxygenase</fullName>
    </submittedName>
</protein>
<dbReference type="SUPFAM" id="SSF51905">
    <property type="entry name" value="FAD/NAD(P)-binding domain"/>
    <property type="match status" value="2"/>
</dbReference>
<dbReference type="RefSeq" id="XP_007721974.1">
    <property type="nucleotide sequence ID" value="XM_007723784.1"/>
</dbReference>
<dbReference type="PANTHER" id="PTHR43098:SF5">
    <property type="entry name" value="DUAL-FUNCTIONAL MONOOXYGENASE_METHYLTRANSFERASE PSOF"/>
    <property type="match status" value="1"/>
</dbReference>
<feature type="region of interest" description="Disordered" evidence="5">
    <location>
        <begin position="462"/>
        <end position="495"/>
    </location>
</feature>
<evidence type="ECO:0000313" key="7">
    <source>
        <dbReference type="Proteomes" id="UP000019484"/>
    </source>
</evidence>
<accession>W9YXT4</accession>
<dbReference type="GO" id="GO:0004499">
    <property type="term" value="F:N,N-dimethylaniline monooxygenase activity"/>
    <property type="evidence" value="ECO:0007669"/>
    <property type="project" value="InterPro"/>
</dbReference>
<dbReference type="OrthoDB" id="66881at2759"/>
<dbReference type="AlphaFoldDB" id="W9YXT4"/>
<dbReference type="InterPro" id="IPR050775">
    <property type="entry name" value="FAD-binding_Monooxygenases"/>
</dbReference>
<evidence type="ECO:0000256" key="2">
    <source>
        <dbReference type="ARBA" id="ARBA00022827"/>
    </source>
</evidence>
<keyword evidence="2" id="KW-0274">FAD</keyword>
<evidence type="ECO:0000256" key="3">
    <source>
        <dbReference type="ARBA" id="ARBA00022857"/>
    </source>
</evidence>
<name>W9YXT4_9EURO</name>
<dbReference type="GO" id="GO:0050660">
    <property type="term" value="F:flavin adenine dinucleotide binding"/>
    <property type="evidence" value="ECO:0007669"/>
    <property type="project" value="InterPro"/>
</dbReference>
<reference evidence="6 7" key="1">
    <citation type="submission" date="2013-03" db="EMBL/GenBank/DDBJ databases">
        <title>The Genome Sequence of Capronia coronata CBS 617.96.</title>
        <authorList>
            <consortium name="The Broad Institute Genomics Platform"/>
            <person name="Cuomo C."/>
            <person name="de Hoog S."/>
            <person name="Gorbushina A."/>
            <person name="Walker B."/>
            <person name="Young S.K."/>
            <person name="Zeng Q."/>
            <person name="Gargeya S."/>
            <person name="Fitzgerald M."/>
            <person name="Haas B."/>
            <person name="Abouelleil A."/>
            <person name="Allen A.W."/>
            <person name="Alvarado L."/>
            <person name="Arachchi H.M."/>
            <person name="Berlin A.M."/>
            <person name="Chapman S.B."/>
            <person name="Gainer-Dewar J."/>
            <person name="Goldberg J."/>
            <person name="Griggs A."/>
            <person name="Gujja S."/>
            <person name="Hansen M."/>
            <person name="Howarth C."/>
            <person name="Imamovic A."/>
            <person name="Ireland A."/>
            <person name="Larimer J."/>
            <person name="McCowan C."/>
            <person name="Murphy C."/>
            <person name="Pearson M."/>
            <person name="Poon T.W."/>
            <person name="Priest M."/>
            <person name="Roberts A."/>
            <person name="Saif S."/>
            <person name="Shea T."/>
            <person name="Sisk P."/>
            <person name="Sykes S."/>
            <person name="Wortman J."/>
            <person name="Nusbaum C."/>
            <person name="Birren B."/>
        </authorList>
    </citation>
    <scope>NUCLEOTIDE SEQUENCE [LARGE SCALE GENOMIC DNA]</scope>
    <source>
        <strain evidence="6 7">CBS 617.96</strain>
    </source>
</reference>
<sequence length="572" mass="64454">MMEHQYLDALVVGAGFGGIYQLKKLLDQNLSVKLIDMAGDFGGTWYWNQYPGAMSDTESFLYRYSWDEEDLRSYPWNRYYLQGPEILAYLQNVVKRYGLRQHAQFNTELTKAQWDDAEGRWTVETSTGHIFKPKYLVTALGLLSRQNFPDIPGIETFKGDLHHTARWPKGLDLRGKRVGVIGNGSTGVQVITAIAKEVEQLVCFQRTPQYSVPSGDREVPPGYREDLNRRYTEVWQQAKNSMFAFGFEESTRPTFSVGREEREKIFEEAWQKGGGFRFMFETFCDISYDEAANEEAASFIRRKIGEIVKDPEKARKLMPSGYHARRPLCDTGYYQQFNRDNVDVVDLKETPITRITPAGIELSNGHVCELDVIVFATGFDAVDGNYTRVAIRGRDGNSLKEHWAEVGPTSYLGISVPDFPNMFMILGPNGPFTNLPPTIETQVEFISDLIEVAEQGLTRTGSNVSGLTDGAEPNGHVNGDGQGEGTGEAGSKRGQHLALEPTREAEEEWTDLCDKLSANSLFRKTDSWIFGSNVAGKKPAVMFYFAGLANYRKALKDVLENDLKGFKQYVHV</sequence>
<organism evidence="6 7">
    <name type="scientific">Capronia coronata CBS 617.96</name>
    <dbReference type="NCBI Taxonomy" id="1182541"/>
    <lineage>
        <taxon>Eukaryota</taxon>
        <taxon>Fungi</taxon>
        <taxon>Dikarya</taxon>
        <taxon>Ascomycota</taxon>
        <taxon>Pezizomycotina</taxon>
        <taxon>Eurotiomycetes</taxon>
        <taxon>Chaetothyriomycetidae</taxon>
        <taxon>Chaetothyriales</taxon>
        <taxon>Herpotrichiellaceae</taxon>
        <taxon>Capronia</taxon>
    </lineage>
</organism>
<evidence type="ECO:0000313" key="6">
    <source>
        <dbReference type="EMBL" id="EXJ94480.1"/>
    </source>
</evidence>
<proteinExistence type="predicted"/>
<dbReference type="Gene3D" id="3.50.50.60">
    <property type="entry name" value="FAD/NAD(P)-binding domain"/>
    <property type="match status" value="2"/>
</dbReference>
<evidence type="ECO:0000256" key="4">
    <source>
        <dbReference type="ARBA" id="ARBA00023002"/>
    </source>
</evidence>
<keyword evidence="6" id="KW-0503">Monooxygenase</keyword>
<keyword evidence="7" id="KW-1185">Reference proteome</keyword>
<comment type="caution">
    <text evidence="6">The sequence shown here is derived from an EMBL/GenBank/DDBJ whole genome shotgun (WGS) entry which is preliminary data.</text>
</comment>
<dbReference type="HOGENOM" id="CLU_006937_8_1_1"/>